<dbReference type="EMBL" id="OY731401">
    <property type="protein sequence ID" value="CAJ1951325.1"/>
    <property type="molecule type" value="Genomic_DNA"/>
</dbReference>
<evidence type="ECO:0000313" key="2">
    <source>
        <dbReference type="Proteomes" id="UP001189624"/>
    </source>
</evidence>
<evidence type="ECO:0000313" key="1">
    <source>
        <dbReference type="EMBL" id="CAJ1951325.1"/>
    </source>
</evidence>
<reference evidence="1" key="1">
    <citation type="submission" date="2023-10" db="EMBL/GenBank/DDBJ databases">
        <authorList>
            <person name="Domelevo Entfellner J.-B."/>
        </authorList>
    </citation>
    <scope>NUCLEOTIDE SEQUENCE</scope>
</reference>
<sequence>MGFYKKRETGFLWVGPFGFTQNLKQMKATHSMDLERKLEGVVVEVSDIYAEVLRRETKKKRVSSQKGN</sequence>
<protein>
    <submittedName>
        <fullName evidence="1">Uncharacterized protein</fullName>
    </submittedName>
</protein>
<dbReference type="Gramene" id="rna-AYBTSS11_LOCUS14716">
    <property type="protein sequence ID" value="CAJ1951325.1"/>
    <property type="gene ID" value="gene-AYBTSS11_LOCUS14716"/>
</dbReference>
<dbReference type="Proteomes" id="UP001189624">
    <property type="component" value="Chromosome 4"/>
</dbReference>
<gene>
    <name evidence="1" type="ORF">AYBTSS11_LOCUS14716</name>
</gene>
<dbReference type="AlphaFoldDB" id="A0AA86VGK6"/>
<proteinExistence type="predicted"/>
<organism evidence="1 2">
    <name type="scientific">Sphenostylis stenocarpa</name>
    <dbReference type="NCBI Taxonomy" id="92480"/>
    <lineage>
        <taxon>Eukaryota</taxon>
        <taxon>Viridiplantae</taxon>
        <taxon>Streptophyta</taxon>
        <taxon>Embryophyta</taxon>
        <taxon>Tracheophyta</taxon>
        <taxon>Spermatophyta</taxon>
        <taxon>Magnoliopsida</taxon>
        <taxon>eudicotyledons</taxon>
        <taxon>Gunneridae</taxon>
        <taxon>Pentapetalae</taxon>
        <taxon>rosids</taxon>
        <taxon>fabids</taxon>
        <taxon>Fabales</taxon>
        <taxon>Fabaceae</taxon>
        <taxon>Papilionoideae</taxon>
        <taxon>50 kb inversion clade</taxon>
        <taxon>NPAAA clade</taxon>
        <taxon>indigoferoid/millettioid clade</taxon>
        <taxon>Phaseoleae</taxon>
        <taxon>Sphenostylis</taxon>
    </lineage>
</organism>
<name>A0AA86VGK6_9FABA</name>
<accession>A0AA86VGK6</accession>
<keyword evidence="2" id="KW-1185">Reference proteome</keyword>